<organism evidence="2 3">
    <name type="scientific">Bombella saccharophila</name>
    <dbReference type="NCBI Taxonomy" id="2967338"/>
    <lineage>
        <taxon>Bacteria</taxon>
        <taxon>Pseudomonadati</taxon>
        <taxon>Pseudomonadota</taxon>
        <taxon>Alphaproteobacteria</taxon>
        <taxon>Acetobacterales</taxon>
        <taxon>Acetobacteraceae</taxon>
        <taxon>Bombella</taxon>
    </lineage>
</organism>
<keyword evidence="3" id="KW-1185">Reference proteome</keyword>
<comment type="caution">
    <text evidence="2">The sequence shown here is derived from an EMBL/GenBank/DDBJ whole genome shotgun (WGS) entry which is preliminary data.</text>
</comment>
<evidence type="ECO:0000313" key="2">
    <source>
        <dbReference type="EMBL" id="MCX5613644.1"/>
    </source>
</evidence>
<reference evidence="2 3" key="1">
    <citation type="submission" date="2022-07" db="EMBL/GenBank/DDBJ databases">
        <title>Bombella genomes.</title>
        <authorList>
            <person name="Harer L."/>
            <person name="Styblova S."/>
            <person name="Ehrmann M."/>
        </authorList>
    </citation>
    <scope>NUCLEOTIDE SEQUENCE [LARGE SCALE GENOMIC DNA]</scope>
    <source>
        <strain evidence="2 3">TMW 2.2558</strain>
    </source>
</reference>
<name>A0ABT3W3M3_9PROT</name>
<proteinExistence type="predicted"/>
<evidence type="ECO:0000256" key="1">
    <source>
        <dbReference type="SAM" id="MobiDB-lite"/>
    </source>
</evidence>
<gene>
    <name evidence="2" type="ORF">NQF64_00060</name>
</gene>
<accession>A0ABT3W3M3</accession>
<evidence type="ECO:0000313" key="3">
    <source>
        <dbReference type="Proteomes" id="UP001165648"/>
    </source>
</evidence>
<sequence length="153" mass="16754">MPSALKGGQKAHSLLLKLTQSATKTNVSVGYFPQDHYPDGTPLAQIASMQEYGTTTIPARPFLRSTIANRQTAWAQQARQLLQNPDTSPQKALTTLGQTIVTDIQTTIDHITTPPLKPATISHKTQHHSPQPQKPLIDTGLLRSSLRSQITQE</sequence>
<dbReference type="Proteomes" id="UP001165648">
    <property type="component" value="Unassembled WGS sequence"/>
</dbReference>
<dbReference type="EMBL" id="JANIDW010000001">
    <property type="protein sequence ID" value="MCX5613644.1"/>
    <property type="molecule type" value="Genomic_DNA"/>
</dbReference>
<dbReference type="RefSeq" id="WP_266106091.1">
    <property type="nucleotide sequence ID" value="NZ_JANIDW010000001.1"/>
</dbReference>
<feature type="region of interest" description="Disordered" evidence="1">
    <location>
        <begin position="118"/>
        <end position="141"/>
    </location>
</feature>
<protein>
    <submittedName>
        <fullName evidence="2">Uncharacterized protein</fullName>
    </submittedName>
</protein>